<dbReference type="PANTHER" id="PTHR34220:SF7">
    <property type="entry name" value="SENSOR HISTIDINE KINASE YPDA"/>
    <property type="match status" value="1"/>
</dbReference>
<dbReference type="Gene3D" id="2.130.10.10">
    <property type="entry name" value="YVTN repeat-like/Quinoprotein amine dehydrogenase"/>
    <property type="match status" value="2"/>
</dbReference>
<dbReference type="PANTHER" id="PTHR34220">
    <property type="entry name" value="SENSOR HISTIDINE KINASE YPDA"/>
    <property type="match status" value="1"/>
</dbReference>
<name>A0ABR7IWR0_9FLAO</name>
<dbReference type="Gene3D" id="2.60.40.10">
    <property type="entry name" value="Immunoglobulins"/>
    <property type="match status" value="1"/>
</dbReference>
<dbReference type="Proteomes" id="UP000605990">
    <property type="component" value="Unassembled WGS sequence"/>
</dbReference>
<feature type="transmembrane region" description="Helical" evidence="1">
    <location>
        <begin position="719"/>
        <end position="737"/>
    </location>
</feature>
<keyword evidence="3" id="KW-0418">Kinase</keyword>
<dbReference type="RefSeq" id="WP_166126811.1">
    <property type="nucleotide sequence ID" value="NZ_JAANOQ010000003.1"/>
</dbReference>
<dbReference type="InterPro" id="IPR050640">
    <property type="entry name" value="Bact_2-comp_sensor_kinase"/>
</dbReference>
<evidence type="ECO:0000259" key="2">
    <source>
        <dbReference type="Pfam" id="PF06580"/>
    </source>
</evidence>
<feature type="domain" description="Signal transduction histidine kinase internal region" evidence="2">
    <location>
        <begin position="765"/>
        <end position="844"/>
    </location>
</feature>
<dbReference type="InterPro" id="IPR013783">
    <property type="entry name" value="Ig-like_fold"/>
</dbReference>
<keyword evidence="4" id="KW-1185">Reference proteome</keyword>
<dbReference type="InterPro" id="IPR015943">
    <property type="entry name" value="WD40/YVTN_repeat-like_dom_sf"/>
</dbReference>
<sequence length="970" mass="113192">MKKAIQYIIFFFVFVFKTSAQDPKYIKLTEKDGLPDIEFYDILEDNKGLIWLAADKGLYSFNGKDYKHYNNSNKRGNSVFGLKLDHQNKLWCNNISGQFFNIKKNKLVLYLDLKNELRGELAEFYFLENKLYIFCTSFIYVLDLNSKIKTKIPLPETKTKPIIRASCKQKNQIYFTIDDKVFTINEKNQLTNKKISIPKYGSNIFPKFFTYKKENYFLLYDNELNTNKFYKINRFELLEVQFPADLLHTKIITITENESKLWFSTAKGIIIVTNKNHQFYSENTFLKNDFITKTILDKNKTIWVSTLNNGIYIIPSLNIKWLNDVVINDNISTIEKISPSKIAVGTSNGNVFIQDISNGIKEDISINEKRKISALLYLKNKNLLLISNEVGAYCYDLNTKKTTDLNTIANSKDLQYIEKKNLIINCSFNCANLFTLKNNQFVLFKVLNKSRAYRSFYDKENNLIYVSYVDNLIVYEANYNSKIIKYNNKSIIAKDICKTQNNIIWIATFNNGILGFKNNKCIKKIDLKTGLKSEIIQDIKSDGDILWIVTDVGLQSFNTTTNQFFPTLINNNLNVGNINGLIINNDNILFSNQKDFFVMDKNTNLKSYKPNEILITSIKINEKDTLIKPTYSLPYDKNRIMVDFHINGYYPDDELLYEYRLIGQNENWIPIDANTKSIGFNGLPSNKYTLEIRVKVLNTDQYLYKNIFFTINQPFWKKWWFVLTLLLFAFGIIILFYKNKLRQKEKEKIQALKNAKFENNLAVLKLENLKSQMNPHFIFNALNSIQEYIVLNQKHLASSYLSKFADLIRAYLDHSSKGFISLYEEIECLNIYLELEKLRFEDKFSYEINNLVSDDYIKIPTMLIQPYVENAIKHGLLHKKENRILTITFIHLNEENSLKCIILDNGVGREKALQLRQTKHESFATNANEKRLELLNFGKDKKIGCVIDDLLDENNNPNGTQVTLLIPILK</sequence>
<protein>
    <submittedName>
        <fullName evidence="3">Histidine kinase</fullName>
    </submittedName>
</protein>
<evidence type="ECO:0000313" key="4">
    <source>
        <dbReference type="Proteomes" id="UP000605990"/>
    </source>
</evidence>
<organism evidence="3 4">
    <name type="scientific">Flavobacterium bernardetii</name>
    <dbReference type="NCBI Taxonomy" id="2813823"/>
    <lineage>
        <taxon>Bacteria</taxon>
        <taxon>Pseudomonadati</taxon>
        <taxon>Bacteroidota</taxon>
        <taxon>Flavobacteriia</taxon>
        <taxon>Flavobacteriales</taxon>
        <taxon>Flavobacteriaceae</taxon>
        <taxon>Flavobacterium</taxon>
    </lineage>
</organism>
<proteinExistence type="predicted"/>
<dbReference type="Gene3D" id="3.30.565.10">
    <property type="entry name" value="Histidine kinase-like ATPase, C-terminal domain"/>
    <property type="match status" value="1"/>
</dbReference>
<dbReference type="InterPro" id="IPR010559">
    <property type="entry name" value="Sig_transdc_His_kin_internal"/>
</dbReference>
<gene>
    <name evidence="3" type="ORF">H8R27_04815</name>
</gene>
<dbReference type="SUPFAM" id="SSF69304">
    <property type="entry name" value="Tricorn protease N-terminal domain"/>
    <property type="match status" value="1"/>
</dbReference>
<dbReference type="SUPFAM" id="SSF55874">
    <property type="entry name" value="ATPase domain of HSP90 chaperone/DNA topoisomerase II/histidine kinase"/>
    <property type="match status" value="1"/>
</dbReference>
<evidence type="ECO:0000256" key="1">
    <source>
        <dbReference type="SAM" id="Phobius"/>
    </source>
</evidence>
<dbReference type="InterPro" id="IPR036890">
    <property type="entry name" value="HATPase_C_sf"/>
</dbReference>
<dbReference type="SUPFAM" id="SSF101898">
    <property type="entry name" value="NHL repeat"/>
    <property type="match status" value="1"/>
</dbReference>
<accession>A0ABR7IWR0</accession>
<dbReference type="Pfam" id="PF06580">
    <property type="entry name" value="His_kinase"/>
    <property type="match status" value="1"/>
</dbReference>
<dbReference type="GO" id="GO:0016301">
    <property type="term" value="F:kinase activity"/>
    <property type="evidence" value="ECO:0007669"/>
    <property type="project" value="UniProtKB-KW"/>
</dbReference>
<keyword evidence="3" id="KW-0808">Transferase</keyword>
<keyword evidence="1" id="KW-1133">Transmembrane helix</keyword>
<keyword evidence="1" id="KW-0812">Transmembrane</keyword>
<reference evidence="3 4" key="1">
    <citation type="submission" date="2020-08" db="EMBL/GenBank/DDBJ databases">
        <title>Description of novel Flavobacterium F-408 isolate.</title>
        <authorList>
            <person name="Saticioglu I.B."/>
            <person name="Duman M."/>
            <person name="Altun S."/>
        </authorList>
    </citation>
    <scope>NUCLEOTIDE SEQUENCE [LARGE SCALE GENOMIC DNA]</scope>
    <source>
        <strain evidence="3 4">F-408</strain>
    </source>
</reference>
<dbReference type="EMBL" id="JACRUN010000002">
    <property type="protein sequence ID" value="MBC5834202.1"/>
    <property type="molecule type" value="Genomic_DNA"/>
</dbReference>
<evidence type="ECO:0000313" key="3">
    <source>
        <dbReference type="EMBL" id="MBC5834202.1"/>
    </source>
</evidence>
<comment type="caution">
    <text evidence="3">The sequence shown here is derived from an EMBL/GenBank/DDBJ whole genome shotgun (WGS) entry which is preliminary data.</text>
</comment>
<keyword evidence="1" id="KW-0472">Membrane</keyword>